<dbReference type="PANTHER" id="PTHR12169">
    <property type="entry name" value="ATPASE N2B"/>
    <property type="match status" value="1"/>
</dbReference>
<dbReference type="AlphaFoldDB" id="A0A8H8QTT3"/>
<evidence type="ECO:0000256" key="2">
    <source>
        <dbReference type="ARBA" id="ARBA00022741"/>
    </source>
</evidence>
<reference evidence="5 6" key="1">
    <citation type="submission" date="2018-05" db="EMBL/GenBank/DDBJ databases">
        <title>Genome sequencing and assembly of the regulated plant pathogen Lachnellula willkommii and related sister species for the development of diagnostic species identification markers.</title>
        <authorList>
            <person name="Giroux E."/>
            <person name="Bilodeau G."/>
        </authorList>
    </citation>
    <scope>NUCLEOTIDE SEQUENCE [LARGE SCALE GENOMIC DNA]</scope>
    <source>
        <strain evidence="5 6">CBS 185.66</strain>
    </source>
</reference>
<feature type="region of interest" description="Disordered" evidence="4">
    <location>
        <begin position="550"/>
        <end position="576"/>
    </location>
</feature>
<name>A0A8H8QTT3_9HELO</name>
<proteinExistence type="inferred from homology"/>
<dbReference type="NCBIfam" id="NF040713">
    <property type="entry name" value="ZapE"/>
    <property type="match status" value="1"/>
</dbReference>
<keyword evidence="6" id="KW-1185">Reference proteome</keyword>
<evidence type="ECO:0000313" key="5">
    <source>
        <dbReference type="EMBL" id="TVY22643.1"/>
    </source>
</evidence>
<organism evidence="5 6">
    <name type="scientific">Lachnellula hyalina</name>
    <dbReference type="NCBI Taxonomy" id="1316788"/>
    <lineage>
        <taxon>Eukaryota</taxon>
        <taxon>Fungi</taxon>
        <taxon>Dikarya</taxon>
        <taxon>Ascomycota</taxon>
        <taxon>Pezizomycotina</taxon>
        <taxon>Leotiomycetes</taxon>
        <taxon>Helotiales</taxon>
        <taxon>Lachnaceae</taxon>
        <taxon>Lachnellula</taxon>
    </lineage>
</organism>
<dbReference type="Pfam" id="PF03969">
    <property type="entry name" value="AFG1_ATPase"/>
    <property type="match status" value="1"/>
</dbReference>
<dbReference type="GO" id="GO:0016887">
    <property type="term" value="F:ATP hydrolysis activity"/>
    <property type="evidence" value="ECO:0007669"/>
    <property type="project" value="InterPro"/>
</dbReference>
<evidence type="ECO:0000256" key="4">
    <source>
        <dbReference type="SAM" id="MobiDB-lite"/>
    </source>
</evidence>
<keyword evidence="3" id="KW-0067">ATP-binding</keyword>
<evidence type="ECO:0000256" key="1">
    <source>
        <dbReference type="ARBA" id="ARBA00010322"/>
    </source>
</evidence>
<protein>
    <submittedName>
        <fullName evidence="5">Protein AFG1</fullName>
    </submittedName>
</protein>
<evidence type="ECO:0000256" key="3">
    <source>
        <dbReference type="ARBA" id="ARBA00022840"/>
    </source>
</evidence>
<dbReference type="Proteomes" id="UP000431533">
    <property type="component" value="Unassembled WGS sequence"/>
</dbReference>
<dbReference type="EMBL" id="QGMH01000244">
    <property type="protein sequence ID" value="TVY22643.1"/>
    <property type="molecule type" value="Genomic_DNA"/>
</dbReference>
<dbReference type="Gene3D" id="3.40.50.300">
    <property type="entry name" value="P-loop containing nucleotide triphosphate hydrolases"/>
    <property type="match status" value="1"/>
</dbReference>
<comment type="caution">
    <text evidence="5">The sequence shown here is derived from an EMBL/GenBank/DDBJ whole genome shotgun (WGS) entry which is preliminary data.</text>
</comment>
<evidence type="ECO:0000313" key="6">
    <source>
        <dbReference type="Proteomes" id="UP000431533"/>
    </source>
</evidence>
<dbReference type="GO" id="GO:0006515">
    <property type="term" value="P:protein quality control for misfolded or incompletely synthesized proteins"/>
    <property type="evidence" value="ECO:0007669"/>
    <property type="project" value="TreeGrafter"/>
</dbReference>
<accession>A0A8H8QTT3</accession>
<comment type="similarity">
    <text evidence="1">Belongs to the AFG1 ATPase family.</text>
</comment>
<dbReference type="SUPFAM" id="SSF52540">
    <property type="entry name" value="P-loop containing nucleoside triphosphate hydrolases"/>
    <property type="match status" value="1"/>
</dbReference>
<sequence>MKLRASTTATANLRRSLQQSSSNANRRWIGARGICIQSRQETGGRSRVLGRPAVAARSFASEPLIAGSRGPQIALPAAFIAGQRRSLATVQDATDDQGPMQEYNKRVKSGRLRDDKHQRDVLERTANAHGILGIIENLQNLHDELRNYTAPAIVHPTLESLKPEHVSVFGRMFGGARKEKKLQDIPENLPRGLYLYGDVGSGKTMLMDMFYETLPSSVASKTRIHFHNFMQDVHKRLHKMKLEHGNDIDGVPFIAADIAEQGNVLCFDEFQCTDVADAMILRRLLEALMSHGVVLVTTSNRHPDKLYLNGIQRESFLPCISLLKNRLHVINLDSPTDYRKIPRPPSGVYHAPLDKHATTHAEKWFHFLGDPQQDGPRSETQTVWGREIHVPKVSGKAAMFTFDELIGRATGAADYIELTRAYDAFIVTNVPGMTHNSRDLARRFIYFIDAVYEARAKLVLTTAVPLTQLFLSREEIKAKVQQDSEDKKGQTEEGADLDDTLRMMMDDLGMNMEMLKSSNMFSGDEERFQFARALSRLAEMGSQEWVERGMGLEKDGGVEEKESWQRVRSRRLEDTM</sequence>
<gene>
    <name evidence="5" type="primary">AFG1</name>
    <name evidence="5" type="ORF">LHYA1_G008947</name>
</gene>
<dbReference type="GO" id="GO:0005739">
    <property type="term" value="C:mitochondrion"/>
    <property type="evidence" value="ECO:0007669"/>
    <property type="project" value="TreeGrafter"/>
</dbReference>
<dbReference type="GeneID" id="41989145"/>
<dbReference type="RefSeq" id="XP_031001431.1">
    <property type="nucleotide sequence ID" value="XM_031153864.1"/>
</dbReference>
<dbReference type="InterPro" id="IPR005654">
    <property type="entry name" value="ATPase_AFG1-like"/>
</dbReference>
<dbReference type="InterPro" id="IPR027417">
    <property type="entry name" value="P-loop_NTPase"/>
</dbReference>
<keyword evidence="2" id="KW-0547">Nucleotide-binding</keyword>
<dbReference type="PANTHER" id="PTHR12169:SF6">
    <property type="entry name" value="AFG1-LIKE ATPASE"/>
    <property type="match status" value="1"/>
</dbReference>
<dbReference type="GO" id="GO:0005524">
    <property type="term" value="F:ATP binding"/>
    <property type="evidence" value="ECO:0007669"/>
    <property type="project" value="UniProtKB-KW"/>
</dbReference>
<dbReference type="OrthoDB" id="548867at2759"/>
<feature type="region of interest" description="Disordered" evidence="4">
    <location>
        <begin position="1"/>
        <end position="24"/>
    </location>
</feature>
<dbReference type="FunFam" id="3.40.50.300:FF:001493">
    <property type="entry name" value="Mitochondrial ATPase (Afg1), putative"/>
    <property type="match status" value="1"/>
</dbReference>